<reference evidence="7 8" key="1">
    <citation type="submission" date="2018-06" db="EMBL/GenBank/DDBJ databases">
        <title>Genomic Encyclopedia of Archaeal and Bacterial Type Strains, Phase II (KMG-II): from individual species to whole genera.</title>
        <authorList>
            <person name="Goeker M."/>
        </authorList>
    </citation>
    <scope>NUCLEOTIDE SEQUENCE [LARGE SCALE GENOMIC DNA]</scope>
    <source>
        <strain evidence="7 8">DSM 23857</strain>
    </source>
</reference>
<dbReference type="PANTHER" id="PTHR39087">
    <property type="entry name" value="UPF0104 MEMBRANE PROTEIN MJ1595"/>
    <property type="match status" value="1"/>
</dbReference>
<evidence type="ECO:0000313" key="7">
    <source>
        <dbReference type="EMBL" id="RAJ06928.1"/>
    </source>
</evidence>
<keyword evidence="2" id="KW-1003">Cell membrane</keyword>
<evidence type="ECO:0000256" key="3">
    <source>
        <dbReference type="ARBA" id="ARBA00022692"/>
    </source>
</evidence>
<dbReference type="Pfam" id="PF03706">
    <property type="entry name" value="LPG_synthase_TM"/>
    <property type="match status" value="1"/>
</dbReference>
<dbReference type="AlphaFoldDB" id="A0A327QSK1"/>
<keyword evidence="3 6" id="KW-0812">Transmembrane</keyword>
<evidence type="ECO:0000256" key="4">
    <source>
        <dbReference type="ARBA" id="ARBA00022989"/>
    </source>
</evidence>
<dbReference type="InterPro" id="IPR022791">
    <property type="entry name" value="L-PG_synthase/AglD"/>
</dbReference>
<feature type="transmembrane region" description="Helical" evidence="6">
    <location>
        <begin position="316"/>
        <end position="340"/>
    </location>
</feature>
<dbReference type="NCBIfam" id="TIGR00374">
    <property type="entry name" value="flippase-like domain"/>
    <property type="match status" value="1"/>
</dbReference>
<keyword evidence="4 6" id="KW-1133">Transmembrane helix</keyword>
<dbReference type="EMBL" id="QLLL01000003">
    <property type="protein sequence ID" value="RAJ06928.1"/>
    <property type="molecule type" value="Genomic_DNA"/>
</dbReference>
<comment type="subcellular location">
    <subcellularLocation>
        <location evidence="1">Cell membrane</location>
        <topology evidence="1">Multi-pass membrane protein</topology>
    </subcellularLocation>
</comment>
<evidence type="ECO:0000256" key="2">
    <source>
        <dbReference type="ARBA" id="ARBA00022475"/>
    </source>
</evidence>
<dbReference type="PANTHER" id="PTHR39087:SF2">
    <property type="entry name" value="UPF0104 MEMBRANE PROTEIN MJ1595"/>
    <property type="match status" value="1"/>
</dbReference>
<evidence type="ECO:0008006" key="9">
    <source>
        <dbReference type="Google" id="ProtNLM"/>
    </source>
</evidence>
<evidence type="ECO:0000256" key="1">
    <source>
        <dbReference type="ARBA" id="ARBA00004651"/>
    </source>
</evidence>
<feature type="transmembrane region" description="Helical" evidence="6">
    <location>
        <begin position="239"/>
        <end position="261"/>
    </location>
</feature>
<name>A0A327QSK1_9BACT</name>
<evidence type="ECO:0000256" key="6">
    <source>
        <dbReference type="SAM" id="Phobius"/>
    </source>
</evidence>
<dbReference type="GO" id="GO:0005886">
    <property type="term" value="C:plasma membrane"/>
    <property type="evidence" value="ECO:0007669"/>
    <property type="project" value="UniProtKB-SubCell"/>
</dbReference>
<feature type="transmembrane region" description="Helical" evidence="6">
    <location>
        <begin position="144"/>
        <end position="166"/>
    </location>
</feature>
<dbReference type="RefSeq" id="WP_111597505.1">
    <property type="nucleotide sequence ID" value="NZ_QLLL01000003.1"/>
</dbReference>
<evidence type="ECO:0000313" key="8">
    <source>
        <dbReference type="Proteomes" id="UP000249547"/>
    </source>
</evidence>
<feature type="transmembrane region" description="Helical" evidence="6">
    <location>
        <begin position="273"/>
        <end position="296"/>
    </location>
</feature>
<feature type="transmembrane region" description="Helical" evidence="6">
    <location>
        <begin position="20"/>
        <end position="38"/>
    </location>
</feature>
<evidence type="ECO:0000256" key="5">
    <source>
        <dbReference type="ARBA" id="ARBA00023136"/>
    </source>
</evidence>
<accession>A0A327QSK1</accession>
<feature type="transmembrane region" description="Helical" evidence="6">
    <location>
        <begin position="186"/>
        <end position="204"/>
    </location>
</feature>
<proteinExistence type="predicted"/>
<comment type="caution">
    <text evidence="7">The sequence shown here is derived from an EMBL/GenBank/DDBJ whole genome shotgun (WGS) entry which is preliminary data.</text>
</comment>
<feature type="transmembrane region" description="Helical" evidence="6">
    <location>
        <begin position="86"/>
        <end position="105"/>
    </location>
</feature>
<dbReference type="Proteomes" id="UP000249547">
    <property type="component" value="Unassembled WGS sequence"/>
</dbReference>
<gene>
    <name evidence="7" type="ORF">LX64_02056</name>
</gene>
<keyword evidence="8" id="KW-1185">Reference proteome</keyword>
<feature type="transmembrane region" description="Helical" evidence="6">
    <location>
        <begin position="58"/>
        <end position="74"/>
    </location>
</feature>
<dbReference type="OrthoDB" id="9812094at2"/>
<protein>
    <recommendedName>
        <fullName evidence="9">Lysylphosphatidylglycerol synthase-like protein</fullName>
    </recommendedName>
</protein>
<sequence length="346" mass="38598">MQQNPNYPTGNSFLGFIKKALRLLVFLGLGLLLIWLALKDLEPGQKAAIVESFKAANYWLILPAFVIGFFSHWVRAIRWRLLMRSLGYNPTLWNTFFAVMIGYLANLAVPRLGEVARCGILARYEKLPADKLVGTIIAERAVDLLSLILLFAITILSQVDVVYNFLETDILIPLQAKIAAMDAKHLMILAGIAIAFVLILIYLGRKFAKSAAAIKIKEIIRNVWDGIIAIGKMPNKGWFIFHSIFIWFLYFGMMYVGFFTLGETSHLGVKAGMALLAFGSIGMIVTPGGIGAYPLIIQKIMPLYKVPAAAAYAFSWIIWGAQTLLILILGLFSLIILPIYNRNRLK</sequence>
<keyword evidence="5 6" id="KW-0472">Membrane</keyword>
<organism evidence="7 8">
    <name type="scientific">Chitinophaga skermanii</name>
    <dbReference type="NCBI Taxonomy" id="331697"/>
    <lineage>
        <taxon>Bacteria</taxon>
        <taxon>Pseudomonadati</taxon>
        <taxon>Bacteroidota</taxon>
        <taxon>Chitinophagia</taxon>
        <taxon>Chitinophagales</taxon>
        <taxon>Chitinophagaceae</taxon>
        <taxon>Chitinophaga</taxon>
    </lineage>
</organism>